<feature type="binding site" evidence="13">
    <location>
        <position position="302"/>
    </location>
    <ligand>
        <name>S-adenosyl-L-methionine</name>
        <dbReference type="ChEBI" id="CHEBI:59789"/>
    </ligand>
</feature>
<dbReference type="InterPro" id="IPR023267">
    <property type="entry name" value="RCMT"/>
</dbReference>
<dbReference type="GO" id="GO:0005737">
    <property type="term" value="C:cytoplasm"/>
    <property type="evidence" value="ECO:0007669"/>
    <property type="project" value="UniProtKB-SubCell"/>
</dbReference>
<keyword evidence="9 13" id="KW-0694">RNA-binding</keyword>
<dbReference type="PANTHER" id="PTHR22807">
    <property type="entry name" value="NOP2 YEAST -RELATED NOL1/NOP2/FMU SUN DOMAIN-CONTAINING"/>
    <property type="match status" value="1"/>
</dbReference>
<dbReference type="InterPro" id="IPR006027">
    <property type="entry name" value="NusB_RsmB_TIM44"/>
</dbReference>
<evidence type="ECO:0000256" key="14">
    <source>
        <dbReference type="SAM" id="MobiDB-lite"/>
    </source>
</evidence>
<sequence length="471" mass="49279">MRSDGPADGPRAGPARPAARPRTSREVALEVLHRVDADRAFSGVLLRTALDRAGLSAVDEALATEITLGTLRHRAEVDWVLSQVTRTPLGDLPSRIRAVLRIGAYQLLFLDRVPPSAACSQAVELAKQVGHPGTARLVNAVLRRIAASPIAIPDGGGAPEGIALRHSHPAWLVGRWMARFGSEETRALCRANNAAPPAAIRLNTLRGTPESVADALERLGVRTVPSALLPEGARIVSASPDARRAAYAGGWYSPQDEGSMLVGRLVAPLPGETVIDACAGSGGKTIHLAALMENQGRIVACDPVPAKIDALVRQCARTGVRIVDPRPIAAAHLEAAVPGGADRVLVDAPCSGLGVLRRRPEIKWRLRPEDLPGLAARQLEILEDAARAVRPGGTLVLAVCSLEPEEGSEVAARFLGAHAGFEPVPVTGWPPGAGGAPAPAALPAGPGAALLTPHRHGTDGFFVAVFRRRTP</sequence>
<dbReference type="GO" id="GO:0006355">
    <property type="term" value="P:regulation of DNA-templated transcription"/>
    <property type="evidence" value="ECO:0007669"/>
    <property type="project" value="InterPro"/>
</dbReference>
<dbReference type="AlphaFoldDB" id="A0A537JWV7"/>
<evidence type="ECO:0000256" key="7">
    <source>
        <dbReference type="ARBA" id="ARBA00022679"/>
    </source>
</evidence>
<dbReference type="InterPro" id="IPR001678">
    <property type="entry name" value="MeTrfase_RsmB-F_NOP2_dom"/>
</dbReference>
<comment type="catalytic activity">
    <reaction evidence="12">
        <text>cytidine(967) in 16S rRNA + S-adenosyl-L-methionine = 5-methylcytidine(967) in 16S rRNA + S-adenosyl-L-homocysteine + H(+)</text>
        <dbReference type="Rhea" id="RHEA:42748"/>
        <dbReference type="Rhea" id="RHEA-COMP:10219"/>
        <dbReference type="Rhea" id="RHEA-COMP:10220"/>
        <dbReference type="ChEBI" id="CHEBI:15378"/>
        <dbReference type="ChEBI" id="CHEBI:57856"/>
        <dbReference type="ChEBI" id="CHEBI:59789"/>
        <dbReference type="ChEBI" id="CHEBI:74483"/>
        <dbReference type="ChEBI" id="CHEBI:82748"/>
        <dbReference type="EC" id="2.1.1.176"/>
    </reaction>
</comment>
<proteinExistence type="inferred from homology"/>
<name>A0A537JWV7_9BACT</name>
<dbReference type="Proteomes" id="UP000318509">
    <property type="component" value="Unassembled WGS sequence"/>
</dbReference>
<feature type="active site" description="Nucleophile" evidence="13">
    <location>
        <position position="400"/>
    </location>
</feature>
<comment type="caution">
    <text evidence="16">The sequence shown here is derived from an EMBL/GenBank/DDBJ whole genome shotgun (WGS) entry which is preliminary data.</text>
</comment>
<dbReference type="SUPFAM" id="SSF53335">
    <property type="entry name" value="S-adenosyl-L-methionine-dependent methyltransferases"/>
    <property type="match status" value="1"/>
</dbReference>
<gene>
    <name evidence="16" type="primary">rsmB</name>
    <name evidence="16" type="ORF">E6H00_14135</name>
</gene>
<dbReference type="Gene3D" id="1.10.940.10">
    <property type="entry name" value="NusB-like"/>
    <property type="match status" value="1"/>
</dbReference>
<dbReference type="InterPro" id="IPR049560">
    <property type="entry name" value="MeTrfase_RsmB-F_NOP2_cat"/>
</dbReference>
<dbReference type="InterPro" id="IPR004573">
    <property type="entry name" value="rRNA_ssu_MeTfrase_B"/>
</dbReference>
<reference evidence="16 17" key="1">
    <citation type="journal article" date="2019" name="Nat. Microbiol.">
        <title>Mediterranean grassland soil C-N compound turnover is dependent on rainfall and depth, and is mediated by genomically divergent microorganisms.</title>
        <authorList>
            <person name="Diamond S."/>
            <person name="Andeer P.F."/>
            <person name="Li Z."/>
            <person name="Crits-Christoph A."/>
            <person name="Burstein D."/>
            <person name="Anantharaman K."/>
            <person name="Lane K.R."/>
            <person name="Thomas B.C."/>
            <person name="Pan C."/>
            <person name="Northen T.R."/>
            <person name="Banfield J.F."/>
        </authorList>
    </citation>
    <scope>NUCLEOTIDE SEQUENCE [LARGE SCALE GENOMIC DNA]</scope>
    <source>
        <strain evidence="16">NP_3</strain>
    </source>
</reference>
<dbReference type="InterPro" id="IPR035926">
    <property type="entry name" value="NusB-like_sf"/>
</dbReference>
<keyword evidence="7 13" id="KW-0808">Transferase</keyword>
<evidence type="ECO:0000256" key="4">
    <source>
        <dbReference type="ARBA" id="ARBA00022490"/>
    </source>
</evidence>
<dbReference type="GO" id="GO:0008649">
    <property type="term" value="F:rRNA methyltransferase activity"/>
    <property type="evidence" value="ECO:0007669"/>
    <property type="project" value="InterPro"/>
</dbReference>
<feature type="compositionally biased region" description="Low complexity" evidence="14">
    <location>
        <begin position="1"/>
        <end position="21"/>
    </location>
</feature>
<comment type="function">
    <text evidence="1">Specifically methylates the cytosine at position 967 (m5C967) of 16S rRNA.</text>
</comment>
<dbReference type="Gene3D" id="3.30.70.1170">
    <property type="entry name" value="Sun protein, domain 3"/>
    <property type="match status" value="1"/>
</dbReference>
<protein>
    <recommendedName>
        <fullName evidence="3">16S rRNA (cytosine(967)-C(5))-methyltransferase</fullName>
        <ecNumber evidence="3">2.1.1.176</ecNumber>
    </recommendedName>
    <alternativeName>
        <fullName evidence="10">16S rRNA m5C967 methyltransferase</fullName>
    </alternativeName>
    <alternativeName>
        <fullName evidence="11">rRNA (cytosine-C(5)-)-methyltransferase RsmB</fullName>
    </alternativeName>
</protein>
<comment type="caution">
    <text evidence="13">Lacks conserved residue(s) required for the propagation of feature annotation.</text>
</comment>
<evidence type="ECO:0000256" key="11">
    <source>
        <dbReference type="ARBA" id="ARBA00031088"/>
    </source>
</evidence>
<dbReference type="NCBIfam" id="TIGR00563">
    <property type="entry name" value="rsmB"/>
    <property type="match status" value="1"/>
</dbReference>
<evidence type="ECO:0000259" key="15">
    <source>
        <dbReference type="PROSITE" id="PS51686"/>
    </source>
</evidence>
<dbReference type="PROSITE" id="PS51686">
    <property type="entry name" value="SAM_MT_RSMB_NOP"/>
    <property type="match status" value="1"/>
</dbReference>
<evidence type="ECO:0000313" key="17">
    <source>
        <dbReference type="Proteomes" id="UP000318509"/>
    </source>
</evidence>
<evidence type="ECO:0000256" key="9">
    <source>
        <dbReference type="ARBA" id="ARBA00022884"/>
    </source>
</evidence>
<dbReference type="SUPFAM" id="SSF48013">
    <property type="entry name" value="NusB-like"/>
    <property type="match status" value="1"/>
</dbReference>
<feature type="region of interest" description="Disordered" evidence="14">
    <location>
        <begin position="1"/>
        <end position="23"/>
    </location>
</feature>
<comment type="similarity">
    <text evidence="13">Belongs to the class I-like SAM-binding methyltransferase superfamily. RsmB/NOP family.</text>
</comment>
<evidence type="ECO:0000256" key="2">
    <source>
        <dbReference type="ARBA" id="ARBA00004496"/>
    </source>
</evidence>
<keyword evidence="5" id="KW-0698">rRNA processing</keyword>
<evidence type="ECO:0000313" key="16">
    <source>
        <dbReference type="EMBL" id="TMI87970.1"/>
    </source>
</evidence>
<dbReference type="Pfam" id="PF22458">
    <property type="entry name" value="RsmF-B_ferredox"/>
    <property type="match status" value="1"/>
</dbReference>
<dbReference type="Gene3D" id="3.40.50.150">
    <property type="entry name" value="Vaccinia Virus protein VP39"/>
    <property type="match status" value="1"/>
</dbReference>
<dbReference type="NCBIfam" id="NF011494">
    <property type="entry name" value="PRK14902.1"/>
    <property type="match status" value="1"/>
</dbReference>
<evidence type="ECO:0000256" key="8">
    <source>
        <dbReference type="ARBA" id="ARBA00022691"/>
    </source>
</evidence>
<organism evidence="16 17">
    <name type="scientific">Candidatus Segetimicrobium genomatis</name>
    <dbReference type="NCBI Taxonomy" id="2569760"/>
    <lineage>
        <taxon>Bacteria</taxon>
        <taxon>Bacillati</taxon>
        <taxon>Candidatus Sysuimicrobiota</taxon>
        <taxon>Candidatus Sysuimicrobiia</taxon>
        <taxon>Candidatus Sysuimicrobiales</taxon>
        <taxon>Candidatus Segetimicrobiaceae</taxon>
        <taxon>Candidatus Segetimicrobium</taxon>
    </lineage>
</organism>
<feature type="binding site" evidence="13">
    <location>
        <position position="347"/>
    </location>
    <ligand>
        <name>S-adenosyl-L-methionine</name>
        <dbReference type="ChEBI" id="CHEBI:59789"/>
    </ligand>
</feature>
<keyword evidence="4" id="KW-0963">Cytoplasm</keyword>
<dbReference type="Pfam" id="PF01029">
    <property type="entry name" value="NusB"/>
    <property type="match status" value="1"/>
</dbReference>
<dbReference type="EMBL" id="VBAK01000148">
    <property type="protein sequence ID" value="TMI87970.1"/>
    <property type="molecule type" value="Genomic_DNA"/>
</dbReference>
<evidence type="ECO:0000256" key="6">
    <source>
        <dbReference type="ARBA" id="ARBA00022603"/>
    </source>
</evidence>
<evidence type="ECO:0000256" key="10">
    <source>
        <dbReference type="ARBA" id="ARBA00030399"/>
    </source>
</evidence>
<dbReference type="PANTHER" id="PTHR22807:SF53">
    <property type="entry name" value="RIBOSOMAL RNA SMALL SUBUNIT METHYLTRANSFERASE B-RELATED"/>
    <property type="match status" value="1"/>
</dbReference>
<keyword evidence="8 13" id="KW-0949">S-adenosyl-L-methionine</keyword>
<dbReference type="EC" id="2.1.1.176" evidence="3"/>
<keyword evidence="6 13" id="KW-0489">Methyltransferase</keyword>
<evidence type="ECO:0000256" key="13">
    <source>
        <dbReference type="PROSITE-ProRule" id="PRU01023"/>
    </source>
</evidence>
<evidence type="ECO:0000256" key="12">
    <source>
        <dbReference type="ARBA" id="ARBA00047283"/>
    </source>
</evidence>
<dbReference type="InterPro" id="IPR029063">
    <property type="entry name" value="SAM-dependent_MTases_sf"/>
</dbReference>
<feature type="domain" description="SAM-dependent MTase RsmB/NOP-type" evidence="15">
    <location>
        <begin position="188"/>
        <end position="469"/>
    </location>
</feature>
<dbReference type="CDD" id="cd02440">
    <property type="entry name" value="AdoMet_MTases"/>
    <property type="match status" value="1"/>
</dbReference>
<dbReference type="GO" id="GO:0003723">
    <property type="term" value="F:RNA binding"/>
    <property type="evidence" value="ECO:0007669"/>
    <property type="project" value="UniProtKB-UniRule"/>
</dbReference>
<dbReference type="PRINTS" id="PR02008">
    <property type="entry name" value="RCMTFAMILY"/>
</dbReference>
<evidence type="ECO:0000256" key="1">
    <source>
        <dbReference type="ARBA" id="ARBA00002724"/>
    </source>
</evidence>
<evidence type="ECO:0000256" key="5">
    <source>
        <dbReference type="ARBA" id="ARBA00022552"/>
    </source>
</evidence>
<evidence type="ECO:0000256" key="3">
    <source>
        <dbReference type="ARBA" id="ARBA00012140"/>
    </source>
</evidence>
<dbReference type="InterPro" id="IPR054728">
    <property type="entry name" value="RsmB-like_ferredoxin"/>
</dbReference>
<dbReference type="Pfam" id="PF01189">
    <property type="entry name" value="Methyltr_RsmB-F"/>
    <property type="match status" value="1"/>
</dbReference>
<accession>A0A537JWV7</accession>
<comment type="subcellular location">
    <subcellularLocation>
        <location evidence="2">Cytoplasm</location>
    </subcellularLocation>
</comment>